<feature type="domain" description="FH2" evidence="5">
    <location>
        <begin position="179"/>
        <end position="580"/>
    </location>
</feature>
<feature type="region of interest" description="Disordered" evidence="4">
    <location>
        <begin position="47"/>
        <end position="190"/>
    </location>
</feature>
<evidence type="ECO:0000256" key="4">
    <source>
        <dbReference type="SAM" id="MobiDB-lite"/>
    </source>
</evidence>
<dbReference type="Pfam" id="PF02181">
    <property type="entry name" value="FH2"/>
    <property type="match status" value="1"/>
</dbReference>
<accession>A0A6B2KZD6</accession>
<dbReference type="SMART" id="SM00498">
    <property type="entry name" value="FH2"/>
    <property type="match status" value="1"/>
</dbReference>
<feature type="region of interest" description="Disordered" evidence="4">
    <location>
        <begin position="646"/>
        <end position="670"/>
    </location>
</feature>
<dbReference type="InterPro" id="IPR051425">
    <property type="entry name" value="Formin_Homology"/>
</dbReference>
<dbReference type="InterPro" id="IPR015425">
    <property type="entry name" value="FH2_Formin"/>
</dbReference>
<dbReference type="InterPro" id="IPR042201">
    <property type="entry name" value="FH2_Formin_sf"/>
</dbReference>
<dbReference type="PANTHER" id="PTHR45725">
    <property type="entry name" value="FORMIN HOMOLOGY 2 FAMILY MEMBER"/>
    <property type="match status" value="1"/>
</dbReference>
<protein>
    <recommendedName>
        <fullName evidence="5">FH2 domain-containing protein</fullName>
    </recommendedName>
</protein>
<sequence>MFDTTAETIAARESERLAKLETKKIQIEIERLQRRYEEALKEVEALKAGGSVPKASEPPTPVKAPPPPGAGAPPPPGPKAPPAPPGAPAPPAPAAPPPPPGTKAPPPPPGAGPPPPPPAPGAPPPPGAPRGPPPPPGAGGPPPPPGPGGPPPPPGARGPPPPLGRGPPALPGRGPPTRGPAPPKPSKPLKNVHIAKLTGARIKAATAYQSLDPLSVKLDTSKIEDLFAKEEKKAPAAVAKQPKVQKVSVIDSKKQQGVDIFLKKTEGDKEIQKKTNGESAKLFGVLKEIVLNLDPTILNEEFCSTFIGFLPKDEELAAVLQWVQENPDKNPEETLHRADLFFLFIKAIPQVVQRVECWVFHLKCATLKELSIPVRLLEEANESFKKSKYVPKILESVIAVVQFMNGVAIASFDVVTLKKLADVRGAGNTNLLDYYLGWILDSNPDYVKFGEEIAHLKEVSQSSWDTLDNKINEITSELGKAKQASEKVTLLEDDKFGEIKRKIVEHSKDIEEIVTVKQQVYDSWTALAKSYGADPANMKPEEFYKIFQDLYDAFKALELKRIEEKKVAEEKAKKEAIEAKKKELEARKKQLEERKTKLAGGPDASSKKEIDKFEKTTGSTRGSLMKSVKAEEVKVEQEAGDVLKNMLGTLATGTGRRRLRGATSDSPRKE</sequence>
<keyword evidence="2" id="KW-0175">Coiled coil</keyword>
<keyword evidence="3" id="KW-0009">Actin-binding</keyword>
<dbReference type="PANTHER" id="PTHR45725:SF1">
    <property type="entry name" value="DISHEVELLED ASSOCIATED ACTIVATOR OF MORPHOGENESIS, ISOFORM D"/>
    <property type="match status" value="1"/>
</dbReference>
<feature type="compositionally biased region" description="Basic and acidic residues" evidence="4">
    <location>
        <begin position="605"/>
        <end position="615"/>
    </location>
</feature>
<organism evidence="6">
    <name type="scientific">Arcella intermedia</name>
    <dbReference type="NCBI Taxonomy" id="1963864"/>
    <lineage>
        <taxon>Eukaryota</taxon>
        <taxon>Amoebozoa</taxon>
        <taxon>Tubulinea</taxon>
        <taxon>Elardia</taxon>
        <taxon>Arcellinida</taxon>
        <taxon>Sphaerothecina</taxon>
        <taxon>Arcellidae</taxon>
        <taxon>Arcella</taxon>
    </lineage>
</organism>
<evidence type="ECO:0000259" key="5">
    <source>
        <dbReference type="PROSITE" id="PS51444"/>
    </source>
</evidence>
<dbReference type="Gene3D" id="1.20.58.2220">
    <property type="entry name" value="Formin, FH2 domain"/>
    <property type="match status" value="1"/>
</dbReference>
<name>A0A6B2KZD6_9EUKA</name>
<evidence type="ECO:0000313" key="6">
    <source>
        <dbReference type="EMBL" id="NDV30031.1"/>
    </source>
</evidence>
<dbReference type="AlphaFoldDB" id="A0A6B2KZD6"/>
<evidence type="ECO:0000256" key="3">
    <source>
        <dbReference type="ARBA" id="ARBA00023203"/>
    </source>
</evidence>
<comment type="similarity">
    <text evidence="1">Belongs to the formin homology family. Diaphanous subfamily.</text>
</comment>
<evidence type="ECO:0000256" key="2">
    <source>
        <dbReference type="ARBA" id="ARBA00023054"/>
    </source>
</evidence>
<proteinExistence type="inferred from homology"/>
<dbReference type="EMBL" id="GIBP01001062">
    <property type="protein sequence ID" value="NDV30031.1"/>
    <property type="molecule type" value="Transcribed_RNA"/>
</dbReference>
<evidence type="ECO:0000256" key="1">
    <source>
        <dbReference type="ARBA" id="ARBA00008214"/>
    </source>
</evidence>
<dbReference type="SUPFAM" id="SSF101447">
    <property type="entry name" value="Formin homology 2 domain (FH2 domain)"/>
    <property type="match status" value="1"/>
</dbReference>
<reference evidence="6" key="1">
    <citation type="journal article" date="2020" name="J. Eukaryot. Microbiol.">
        <title>De novo Sequencing, Assembly and Annotation of the Transcriptome for the Free-Living Testate Amoeba Arcella intermedia.</title>
        <authorList>
            <person name="Ribeiro G.M."/>
            <person name="Porfirio-Sousa A.L."/>
            <person name="Maurer-Alcala X.X."/>
            <person name="Katz L.A."/>
            <person name="Lahr D.J.G."/>
        </authorList>
    </citation>
    <scope>NUCLEOTIDE SEQUENCE</scope>
</reference>
<dbReference type="GO" id="GO:0003779">
    <property type="term" value="F:actin binding"/>
    <property type="evidence" value="ECO:0007669"/>
    <property type="project" value="UniProtKB-KW"/>
</dbReference>
<feature type="compositionally biased region" description="Pro residues" evidence="4">
    <location>
        <begin position="56"/>
        <end position="186"/>
    </location>
</feature>
<feature type="region of interest" description="Disordered" evidence="4">
    <location>
        <begin position="591"/>
        <end position="631"/>
    </location>
</feature>
<dbReference type="PROSITE" id="PS51444">
    <property type="entry name" value="FH2"/>
    <property type="match status" value="1"/>
</dbReference>